<evidence type="ECO:0000256" key="1">
    <source>
        <dbReference type="SAM" id="MobiDB-lite"/>
    </source>
</evidence>
<name>A0A8H7XWD8_PSICU</name>
<sequence>MDSSLNRLVAHSSRQGQSNDTSVSVVANANALTMPPFKYPSWPQPTFDRVQRTINDLPPEILSEILFLSEFHDSKDPDADAFEVAQQLSTVCRLWRHIMLDHSEIWARCFKVVDTPRKKMEMILQRVRGDRLDFELPALPLVSDPETGDVIWPSMVEFWQTSENADLLDKAMAQSRIFLAELSMADADILQWGPISARLPLLQKISLENARYRDCLVLDHRGLYDNERHPHWHTRSLRLVGCFFPIKPTFFCFLENLCIRDLDPVTTALTPQSWLNILAALPRLRRLSLEDAMTDSEAQSAFPDEHDDIIMDVPSVNLPTLDELTIKSRFHHIVSLITRLDIPDTCSVHISFHSLFQINTSTFGTFTSWLESRYNHDAPILGSTIMLQMSELACAFSNTSAQPHLDIRGEFMREFDERGAVLHDVDFTPDELLFALLAPLQAPCRHATDLRLYIVHEFDPAEHQTFWMHAFAPFAAVETLWLMSHNSFCFMGPMCEDGGLMQSYQSEQGVWKTRFLLPNLRSLLTLDVNFADPVSGWDNVSLGTMLLNLVKKRKKARRARLTNAIIKEASLLKGNTGKLPAAAEQEGLMAYAVRIIQ</sequence>
<accession>A0A8H7XWD8</accession>
<dbReference type="Pfam" id="PF12937">
    <property type="entry name" value="F-box-like"/>
    <property type="match status" value="1"/>
</dbReference>
<dbReference type="OrthoDB" id="3224080at2759"/>
<evidence type="ECO:0000259" key="2">
    <source>
        <dbReference type="Pfam" id="PF12937"/>
    </source>
</evidence>
<dbReference type="EMBL" id="JAFIQS010000006">
    <property type="protein sequence ID" value="KAG5168277.1"/>
    <property type="molecule type" value="Genomic_DNA"/>
</dbReference>
<gene>
    <name evidence="3" type="ORF">JR316_006872</name>
</gene>
<dbReference type="AlphaFoldDB" id="A0A8H7XWD8"/>
<feature type="domain" description="F-box" evidence="2">
    <location>
        <begin position="54"/>
        <end position="110"/>
    </location>
</feature>
<dbReference type="Gene3D" id="1.20.1280.50">
    <property type="match status" value="1"/>
</dbReference>
<feature type="region of interest" description="Disordered" evidence="1">
    <location>
        <begin position="1"/>
        <end position="22"/>
    </location>
</feature>
<proteinExistence type="predicted"/>
<protein>
    <recommendedName>
        <fullName evidence="2">F-box domain-containing protein</fullName>
    </recommendedName>
</protein>
<reference evidence="3" key="1">
    <citation type="submission" date="2021-02" db="EMBL/GenBank/DDBJ databases">
        <title>Psilocybe cubensis genome.</title>
        <authorList>
            <person name="Mckernan K.J."/>
            <person name="Crawford S."/>
            <person name="Trippe A."/>
            <person name="Kane L.T."/>
            <person name="Mclaughlin S."/>
        </authorList>
    </citation>
    <scope>NUCLEOTIDE SEQUENCE [LARGE SCALE GENOMIC DNA]</scope>
    <source>
        <strain evidence="3">MGC-MH-2018</strain>
    </source>
</reference>
<organism evidence="3">
    <name type="scientific">Psilocybe cubensis</name>
    <name type="common">Psychedelic mushroom</name>
    <name type="synonym">Stropharia cubensis</name>
    <dbReference type="NCBI Taxonomy" id="181762"/>
    <lineage>
        <taxon>Eukaryota</taxon>
        <taxon>Fungi</taxon>
        <taxon>Dikarya</taxon>
        <taxon>Basidiomycota</taxon>
        <taxon>Agaricomycotina</taxon>
        <taxon>Agaricomycetes</taxon>
        <taxon>Agaricomycetidae</taxon>
        <taxon>Agaricales</taxon>
        <taxon>Agaricineae</taxon>
        <taxon>Strophariaceae</taxon>
        <taxon>Psilocybe</taxon>
    </lineage>
</organism>
<evidence type="ECO:0000313" key="3">
    <source>
        <dbReference type="EMBL" id="KAG5168277.1"/>
    </source>
</evidence>
<comment type="caution">
    <text evidence="3">The sequence shown here is derived from an EMBL/GenBank/DDBJ whole genome shotgun (WGS) entry which is preliminary data.</text>
</comment>
<dbReference type="InterPro" id="IPR001810">
    <property type="entry name" value="F-box_dom"/>
</dbReference>